<dbReference type="Pfam" id="PF22645">
    <property type="entry name" value="GKRP_SIS_N"/>
    <property type="match status" value="1"/>
</dbReference>
<evidence type="ECO:0000256" key="5">
    <source>
        <dbReference type="ARBA" id="ARBA00060595"/>
    </source>
</evidence>
<dbReference type="PROSITE" id="PS50012">
    <property type="entry name" value="RCC1_3"/>
    <property type="match status" value="1"/>
</dbReference>
<dbReference type="GO" id="GO:0097367">
    <property type="term" value="F:carbohydrate derivative binding"/>
    <property type="evidence" value="ECO:0007669"/>
    <property type="project" value="InterPro"/>
</dbReference>
<dbReference type="GO" id="GO:0016835">
    <property type="term" value="F:carbon-oxygen lyase activity"/>
    <property type="evidence" value="ECO:0007669"/>
    <property type="project" value="UniProtKB-UniRule"/>
</dbReference>
<dbReference type="CDD" id="cd05007">
    <property type="entry name" value="SIS_Etherase"/>
    <property type="match status" value="1"/>
</dbReference>
<dbReference type="NCBIfam" id="NF009222">
    <property type="entry name" value="PRK12570.1"/>
    <property type="match status" value="1"/>
</dbReference>
<evidence type="ECO:0000313" key="15">
    <source>
        <dbReference type="Proteomes" id="UP000674938"/>
    </source>
</evidence>
<dbReference type="FunFam" id="1.10.8.1080:FF:000001">
    <property type="entry name" value="N-acetylmuramic acid 6-phosphate etherase"/>
    <property type="match status" value="1"/>
</dbReference>
<name>A0A940PDL7_9ENTE</name>
<dbReference type="Gene3D" id="3.40.50.10490">
    <property type="entry name" value="Glucose-6-phosphate isomerase like protein, domain 1"/>
    <property type="match status" value="2"/>
</dbReference>
<dbReference type="FunFam" id="3.40.50.10490:FF:000014">
    <property type="entry name" value="N-acetylmuramic acid 6-phosphate etherase"/>
    <property type="match status" value="1"/>
</dbReference>
<keyword evidence="2 12" id="KW-0456">Lyase</keyword>
<accession>A0A940PDL7</accession>
<evidence type="ECO:0000256" key="7">
    <source>
        <dbReference type="ARBA" id="ARBA00061234"/>
    </source>
</evidence>
<dbReference type="HAMAP" id="MF_00068">
    <property type="entry name" value="MurQ"/>
    <property type="match status" value="1"/>
</dbReference>
<dbReference type="GO" id="GO:0016803">
    <property type="term" value="F:ether hydrolase activity"/>
    <property type="evidence" value="ECO:0007669"/>
    <property type="project" value="TreeGrafter"/>
</dbReference>
<dbReference type="InterPro" id="IPR005486">
    <property type="entry name" value="Glucokinase_regulatory_CS"/>
</dbReference>
<dbReference type="GO" id="GO:0046348">
    <property type="term" value="P:amino sugar catabolic process"/>
    <property type="evidence" value="ECO:0007669"/>
    <property type="project" value="InterPro"/>
</dbReference>
<dbReference type="InterPro" id="IPR046348">
    <property type="entry name" value="SIS_dom_sf"/>
</dbReference>
<protein>
    <recommendedName>
        <fullName evidence="9 12">N-acetylmuramic acid 6-phosphate etherase</fullName>
        <shortName evidence="12">MurNAc-6-P etherase</shortName>
        <ecNumber evidence="8 12">4.2.1.126</ecNumber>
    </recommendedName>
    <alternativeName>
        <fullName evidence="11 12">N-acetylmuramic acid 6-phosphate hydrolase</fullName>
    </alternativeName>
    <alternativeName>
        <fullName evidence="10 12">N-acetylmuramic acid 6-phosphate lyase</fullName>
    </alternativeName>
</protein>
<comment type="pathway">
    <text evidence="5">Amino-sugar metabolism; 1,6-anhydro-N-acetylmuramate degradation.</text>
</comment>
<dbReference type="InterPro" id="IPR000408">
    <property type="entry name" value="Reg_chr_condens"/>
</dbReference>
<evidence type="ECO:0000259" key="13">
    <source>
        <dbReference type="PROSITE" id="PS51464"/>
    </source>
</evidence>
<comment type="miscellaneous">
    <text evidence="12">A lyase-type mechanism (elimination/hydration) is suggested for the cleavage of the lactyl ether bond of MurNAc 6-phosphate, with the formation of an alpha,beta-unsaturated aldehyde intermediate with (E)-stereochemistry, followed by the syn addition of water to give product.</text>
</comment>
<dbReference type="AlphaFoldDB" id="A0A940PDL7"/>
<comment type="function">
    <text evidence="12">Specifically catalyzes the cleavage of the D-lactyl ether substituent of MurNAc 6-phosphate, producing GlcNAc 6-phosphate and D-lactate.</text>
</comment>
<comment type="similarity">
    <text evidence="7 12">Belongs to the GCKR-like family. MurNAc-6-P etherase subfamily.</text>
</comment>
<evidence type="ECO:0000313" key="14">
    <source>
        <dbReference type="EMBL" id="MBP1042632.1"/>
    </source>
</evidence>
<evidence type="ECO:0000256" key="12">
    <source>
        <dbReference type="HAMAP-Rule" id="MF_00068"/>
    </source>
</evidence>
<dbReference type="Proteomes" id="UP000674938">
    <property type="component" value="Unassembled WGS sequence"/>
</dbReference>
<evidence type="ECO:0000256" key="2">
    <source>
        <dbReference type="ARBA" id="ARBA00023239"/>
    </source>
</evidence>
<dbReference type="PANTHER" id="PTHR10088:SF4">
    <property type="entry name" value="GLUCOKINASE REGULATORY PROTEIN"/>
    <property type="match status" value="1"/>
</dbReference>
<keyword evidence="15" id="KW-1185">Reference proteome</keyword>
<comment type="subunit">
    <text evidence="1 12">Homodimer.</text>
</comment>
<dbReference type="EC" id="4.2.1.126" evidence="8 12"/>
<organism evidence="14 15">
    <name type="scientific">Vagococcus allomyrinae</name>
    <dbReference type="NCBI Taxonomy" id="2794353"/>
    <lineage>
        <taxon>Bacteria</taxon>
        <taxon>Bacillati</taxon>
        <taxon>Bacillota</taxon>
        <taxon>Bacilli</taxon>
        <taxon>Lactobacillales</taxon>
        <taxon>Enterococcaceae</taxon>
        <taxon>Vagococcus</taxon>
    </lineage>
</organism>
<reference evidence="14" key="1">
    <citation type="submission" date="2020-12" db="EMBL/GenBank/DDBJ databases">
        <title>Vagococcus allomyrinae sp. nov. and Enterococcus lavae sp. nov., isolated from the larvae of Allomyrina dichotoma.</title>
        <authorList>
            <person name="Lee S.D."/>
        </authorList>
    </citation>
    <scope>NUCLEOTIDE SEQUENCE</scope>
    <source>
        <strain evidence="14">BWB3-3</strain>
    </source>
</reference>
<dbReference type="CDD" id="cd14273">
    <property type="entry name" value="UBA_TAP-C_like"/>
    <property type="match status" value="1"/>
</dbReference>
<dbReference type="NCBIfam" id="TIGR00274">
    <property type="entry name" value="N-acetylmuramic acid 6-phosphate etherase"/>
    <property type="match status" value="1"/>
</dbReference>
<keyword evidence="3 12" id="KW-0119">Carbohydrate metabolism</keyword>
<evidence type="ECO:0000256" key="11">
    <source>
        <dbReference type="ARBA" id="ARBA00084049"/>
    </source>
</evidence>
<dbReference type="PANTHER" id="PTHR10088">
    <property type="entry name" value="GLUCOKINASE REGULATORY PROTEIN"/>
    <property type="match status" value="1"/>
</dbReference>
<comment type="catalytic activity">
    <reaction evidence="4 12">
        <text>N-acetyl-D-muramate 6-phosphate + H2O = N-acetyl-D-glucosamine 6-phosphate + (R)-lactate</text>
        <dbReference type="Rhea" id="RHEA:26410"/>
        <dbReference type="ChEBI" id="CHEBI:15377"/>
        <dbReference type="ChEBI" id="CHEBI:16004"/>
        <dbReference type="ChEBI" id="CHEBI:57513"/>
        <dbReference type="ChEBI" id="CHEBI:58722"/>
        <dbReference type="EC" id="4.2.1.126"/>
    </reaction>
</comment>
<evidence type="ECO:0000256" key="6">
    <source>
        <dbReference type="ARBA" id="ARBA00060672"/>
    </source>
</evidence>
<dbReference type="GO" id="GO:0009254">
    <property type="term" value="P:peptidoglycan turnover"/>
    <property type="evidence" value="ECO:0007669"/>
    <property type="project" value="TreeGrafter"/>
</dbReference>
<dbReference type="InterPro" id="IPR001347">
    <property type="entry name" value="SIS_dom"/>
</dbReference>
<comment type="pathway">
    <text evidence="6">Cell wall biogenesis.</text>
</comment>
<dbReference type="InterPro" id="IPR005488">
    <property type="entry name" value="Etherase_MurQ"/>
</dbReference>
<evidence type="ECO:0000256" key="10">
    <source>
        <dbReference type="ARBA" id="ARBA00077905"/>
    </source>
</evidence>
<dbReference type="PROSITE" id="PS51464">
    <property type="entry name" value="SIS"/>
    <property type="match status" value="1"/>
</dbReference>
<evidence type="ECO:0000256" key="8">
    <source>
        <dbReference type="ARBA" id="ARBA00067056"/>
    </source>
</evidence>
<feature type="active site" description="Proton donor" evidence="12">
    <location>
        <position position="82"/>
    </location>
</feature>
<evidence type="ECO:0000256" key="9">
    <source>
        <dbReference type="ARBA" id="ARBA00070061"/>
    </source>
</evidence>
<evidence type="ECO:0000256" key="1">
    <source>
        <dbReference type="ARBA" id="ARBA00011738"/>
    </source>
</evidence>
<gene>
    <name evidence="12 14" type="primary">murQ</name>
    <name evidence="14" type="ORF">I6N95_16570</name>
</gene>
<feature type="domain" description="SIS" evidence="13">
    <location>
        <begin position="54"/>
        <end position="217"/>
    </location>
</feature>
<evidence type="ECO:0000256" key="3">
    <source>
        <dbReference type="ARBA" id="ARBA00023277"/>
    </source>
</evidence>
<dbReference type="EMBL" id="JAEEGA010000011">
    <property type="protein sequence ID" value="MBP1042632.1"/>
    <property type="molecule type" value="Genomic_DNA"/>
</dbReference>
<feature type="active site" evidence="12">
    <location>
        <position position="113"/>
    </location>
</feature>
<dbReference type="PROSITE" id="PS01272">
    <property type="entry name" value="GCKR"/>
    <property type="match status" value="1"/>
</dbReference>
<dbReference type="Gene3D" id="1.10.8.1080">
    <property type="match status" value="1"/>
</dbReference>
<dbReference type="RefSeq" id="WP_209529983.1">
    <property type="nucleotide sequence ID" value="NZ_JAEEGA010000011.1"/>
</dbReference>
<dbReference type="NCBIfam" id="NF003915">
    <property type="entry name" value="PRK05441.1"/>
    <property type="match status" value="1"/>
</dbReference>
<sequence>MLENLTTEKRNESTQNLDRLSVKQTIEKMNQEDQKVIEAIGRKTESIENLIENVVLSIKRGGRLFYFGAGTSGRLGILDAAECIPTFSIEGEMVQGIIAGGESAMTVAVEGAEDSLTLAVEDFKERQLTAKDFVLGISASGRTPYVIGGLKYAAEVGATTGALSCNEGAEISQFAQYPIEISAGPEVLTGSTRLKSGTIQKLVLNMISTISMVQLGKVFGNLMVDVKPTNEKLVERAKGIIMDATGVSKEEATYYFEDSDQLVKLAIVRILTGASKEVAIRLLQENNGFIRQAIEPQGDK</sequence>
<evidence type="ECO:0000256" key="4">
    <source>
        <dbReference type="ARBA" id="ARBA00051747"/>
    </source>
</evidence>
<dbReference type="SUPFAM" id="SSF53697">
    <property type="entry name" value="SIS domain"/>
    <property type="match status" value="1"/>
</dbReference>
<comment type="caution">
    <text evidence="14">The sequence shown here is derived from an EMBL/GenBank/DDBJ whole genome shotgun (WGS) entry which is preliminary data.</text>
</comment>
<dbReference type="InterPro" id="IPR040190">
    <property type="entry name" value="MURQ/GCKR"/>
</dbReference>
<proteinExistence type="inferred from homology"/>
<comment type="pathway">
    <text evidence="12">Amino-sugar metabolism; N-acetylmuramate degradation.</text>
</comment>